<name>A0A0C1IHS7_9BACT</name>
<dbReference type="Pfam" id="PF13439">
    <property type="entry name" value="Glyco_transf_4"/>
    <property type="match status" value="1"/>
</dbReference>
<evidence type="ECO:0000259" key="3">
    <source>
        <dbReference type="Pfam" id="PF13439"/>
    </source>
</evidence>
<keyword evidence="1" id="KW-0808">Transferase</keyword>
<dbReference type="EMBL" id="JSVC01000017">
    <property type="protein sequence ID" value="KIC93765.1"/>
    <property type="molecule type" value="Genomic_DNA"/>
</dbReference>
<dbReference type="AlphaFoldDB" id="A0A0C1IHS7"/>
<dbReference type="PANTHER" id="PTHR46401:SF2">
    <property type="entry name" value="GLYCOSYLTRANSFERASE WBBK-RELATED"/>
    <property type="match status" value="1"/>
</dbReference>
<dbReference type="RefSeq" id="WP_039141394.1">
    <property type="nucleotide sequence ID" value="NZ_JSVC01000017.1"/>
</dbReference>
<dbReference type="STRING" id="1349421.OI18_15460"/>
<reference evidence="4 5" key="1">
    <citation type="submission" date="2014-11" db="EMBL/GenBank/DDBJ databases">
        <title>Genome sequence of Flavihumibacter solisilvae 3-3.</title>
        <authorList>
            <person name="Zhou G."/>
            <person name="Li M."/>
            <person name="Wang G."/>
        </authorList>
    </citation>
    <scope>NUCLEOTIDE SEQUENCE [LARGE SCALE GENOMIC DNA]</scope>
    <source>
        <strain evidence="4 5">3-3</strain>
    </source>
</reference>
<dbReference type="Proteomes" id="UP000031408">
    <property type="component" value="Unassembled WGS sequence"/>
</dbReference>
<comment type="caution">
    <text evidence="4">The sequence shown here is derived from an EMBL/GenBank/DDBJ whole genome shotgun (WGS) entry which is preliminary data.</text>
</comment>
<dbReference type="InterPro" id="IPR001296">
    <property type="entry name" value="Glyco_trans_1"/>
</dbReference>
<organism evidence="4 5">
    <name type="scientific">Flavihumibacter solisilvae</name>
    <dbReference type="NCBI Taxonomy" id="1349421"/>
    <lineage>
        <taxon>Bacteria</taxon>
        <taxon>Pseudomonadati</taxon>
        <taxon>Bacteroidota</taxon>
        <taxon>Chitinophagia</taxon>
        <taxon>Chitinophagales</taxon>
        <taxon>Chitinophagaceae</taxon>
        <taxon>Flavihumibacter</taxon>
    </lineage>
</organism>
<dbReference type="CDD" id="cd03809">
    <property type="entry name" value="GT4_MtfB-like"/>
    <property type="match status" value="1"/>
</dbReference>
<dbReference type="SUPFAM" id="SSF53756">
    <property type="entry name" value="UDP-Glycosyltransferase/glycogen phosphorylase"/>
    <property type="match status" value="1"/>
</dbReference>
<dbReference type="GO" id="GO:0016757">
    <property type="term" value="F:glycosyltransferase activity"/>
    <property type="evidence" value="ECO:0007669"/>
    <property type="project" value="InterPro"/>
</dbReference>
<evidence type="ECO:0000259" key="2">
    <source>
        <dbReference type="Pfam" id="PF00534"/>
    </source>
</evidence>
<feature type="domain" description="Glycosyl transferase family 1" evidence="2">
    <location>
        <begin position="199"/>
        <end position="348"/>
    </location>
</feature>
<feature type="domain" description="Glycosyltransferase subfamily 4-like N-terminal" evidence="3">
    <location>
        <begin position="21"/>
        <end position="174"/>
    </location>
</feature>
<accession>A0A0C1IHS7</accession>
<dbReference type="Gene3D" id="3.40.50.2000">
    <property type="entry name" value="Glycogen Phosphorylase B"/>
    <property type="match status" value="2"/>
</dbReference>
<dbReference type="InterPro" id="IPR028098">
    <property type="entry name" value="Glyco_trans_4-like_N"/>
</dbReference>
<protein>
    <recommendedName>
        <fullName evidence="6">Glycosyl transferase family 1</fullName>
    </recommendedName>
</protein>
<evidence type="ECO:0008006" key="6">
    <source>
        <dbReference type="Google" id="ProtNLM"/>
    </source>
</evidence>
<sequence>METERIKIFVDAHVFDKEFQGAQTFLRELYTQLMARHPELDIYFGARNTDNIKAIFPSLAVSNILRYSKRSSGIFRYLFDIPALIRKHKFQFAHFQYIVPRAISGCRYIVTLHDVLFNDFREDFGFIFRISRNYLFGRSLRQADIKTTVSAYSKQQICWHYGVPPAEVHVIHNGAMDVSSGLENTKNDAKEFVRRKFGFSDFILCISRLEPRKNHALLLSKYLELDLDKRNISLVFVGKESAHVPALDKLIRRLDDNQRKHFHWLPQASQSDLKALYQACRLFVYPSKAEGFGIPPLEAATCYAPVLCSSATAMRDFSFFAPYTFDPSNETEFEQKLSQMLDTPPSDQFTGEVAKYVYKYYNWQNSSDLFYDLLQANN</sequence>
<keyword evidence="5" id="KW-1185">Reference proteome</keyword>
<evidence type="ECO:0000313" key="5">
    <source>
        <dbReference type="Proteomes" id="UP000031408"/>
    </source>
</evidence>
<proteinExistence type="predicted"/>
<gene>
    <name evidence="4" type="ORF">OI18_15460</name>
</gene>
<evidence type="ECO:0000313" key="4">
    <source>
        <dbReference type="EMBL" id="KIC93765.1"/>
    </source>
</evidence>
<dbReference type="Pfam" id="PF00534">
    <property type="entry name" value="Glycos_transf_1"/>
    <property type="match status" value="1"/>
</dbReference>
<dbReference type="PANTHER" id="PTHR46401">
    <property type="entry name" value="GLYCOSYLTRANSFERASE WBBK-RELATED"/>
    <property type="match status" value="1"/>
</dbReference>
<evidence type="ECO:0000256" key="1">
    <source>
        <dbReference type="ARBA" id="ARBA00022679"/>
    </source>
</evidence>
<dbReference type="OrthoDB" id="9801609at2"/>